<dbReference type="SUPFAM" id="SSF101790">
    <property type="entry name" value="Aminomethyltransferase beta-barrel domain"/>
    <property type="match status" value="1"/>
</dbReference>
<dbReference type="InterPro" id="IPR028896">
    <property type="entry name" value="GcvT/YgfZ/DmdA"/>
</dbReference>
<dbReference type="InterPro" id="IPR029043">
    <property type="entry name" value="GcvT/YgfZ_C"/>
</dbReference>
<dbReference type="SUPFAM" id="SSF51905">
    <property type="entry name" value="FAD/NAD(P)-binding domain"/>
    <property type="match status" value="1"/>
</dbReference>
<dbReference type="Gene3D" id="3.30.70.1400">
    <property type="entry name" value="Aminomethyltransferase beta-barrel domains"/>
    <property type="match status" value="1"/>
</dbReference>
<dbReference type="Gene3D" id="3.30.9.10">
    <property type="entry name" value="D-Amino Acid Oxidase, subunit A, domain 2"/>
    <property type="match status" value="1"/>
</dbReference>
<reference evidence="6" key="1">
    <citation type="submission" date="2020-05" db="EMBL/GenBank/DDBJ databases">
        <authorList>
            <person name="Chiriac C."/>
            <person name="Salcher M."/>
            <person name="Ghai R."/>
            <person name="Kavagutti S V."/>
        </authorList>
    </citation>
    <scope>NUCLEOTIDE SEQUENCE</scope>
</reference>
<evidence type="ECO:0000313" key="6">
    <source>
        <dbReference type="EMBL" id="CAB4885444.1"/>
    </source>
</evidence>
<feature type="domain" description="Aminomethyltransferase C-terminal" evidence="4">
    <location>
        <begin position="722"/>
        <end position="805"/>
    </location>
</feature>
<feature type="domain" description="GCVT N-terminal" evidence="3">
    <location>
        <begin position="428"/>
        <end position="703"/>
    </location>
</feature>
<evidence type="ECO:0000259" key="4">
    <source>
        <dbReference type="Pfam" id="PF08669"/>
    </source>
</evidence>
<name>A0A6J7EVU7_9ZZZZ</name>
<dbReference type="Pfam" id="PF01571">
    <property type="entry name" value="GCV_T"/>
    <property type="match status" value="1"/>
</dbReference>
<gene>
    <name evidence="6" type="ORF">UFOPK3376_02118</name>
</gene>
<dbReference type="PANTHER" id="PTHR43757">
    <property type="entry name" value="AMINOMETHYLTRANSFERASE"/>
    <property type="match status" value="1"/>
</dbReference>
<dbReference type="Pfam" id="PF16350">
    <property type="entry name" value="FAO_M"/>
    <property type="match status" value="1"/>
</dbReference>
<dbReference type="SUPFAM" id="SSF54373">
    <property type="entry name" value="FAD-linked reductases, C-terminal domain"/>
    <property type="match status" value="1"/>
</dbReference>
<sequence>MKSSAQVVVIGGGVVGASVLYHLTKAGWTDVVLLERKELTSGSTWHAAGGMHTLNGDPNVSKLQQYTIELYETIERESGQNCSIHLPGGLMLADTEVRMDFLRMAQARGRYLGMDLELITPSEAKAIFPLMEDQYFIGALYDPVEGHVDPSGVTHAYAICARNAGAEIYRNTWVNALTQRADGTWDVHTDVDHTIHAEHIVNAGGLWAREVGRMVGIELPVLAMEHMYLVTEDMPEVAAHMASTGKEMPMALDFAGEIYIRQEQGGMLLGTYEQACVPWSPKQTPWDFGARLLDPDLDRIAPELEVAFKHYPAMGTAGIKRVINGPFTFSPDGNPLVGPIRGIRNCWVACAVMAGLSQGGGVGLALATWMTEGDSGMDIWGMDVARYGDYATLPYTNAKVRENYARRFRITFPNEELPAARPLHTTPIYDRLTAANAVWGASFGLEHALWFQEAGKEPKEEVTFRRSNAWDQVAAECSAVRERVGLTEISNFAKYHVTGSGASAWLSSLLTNRMPNVGRIVLTAMLNPKGRIVGEFTVARAGDDDFYLFGSQAAEVHHSRWFIDHLPSDGSVSFQALGLGLVGLSLAGPHARDVMEKITDFDMSTPSFKFMDFKQIDLGMIPAKVGRLTYSGDLGYEMWVTPEYQRVLFDRIMDAGEEFGIRLFGFRALMSLRIEKNFGTWFREYRPIYTPLEAGILSYIKLDHDFIGRSAHEAELATGPARKLVTLLVEPDPDDPADVIGDEPIWHDGAVVGWVTSGGYAHYSKASLALGYVPTHLATDSTGEFEIEIIGRRRPARLQLSPIFDPTGSRMRL</sequence>
<accession>A0A6J7EVU7</accession>
<dbReference type="Gene3D" id="3.50.50.60">
    <property type="entry name" value="FAD/NAD(P)-binding domain"/>
    <property type="match status" value="1"/>
</dbReference>
<evidence type="ECO:0000259" key="3">
    <source>
        <dbReference type="Pfam" id="PF01571"/>
    </source>
</evidence>
<dbReference type="AlphaFoldDB" id="A0A6J7EVU7"/>
<dbReference type="InterPro" id="IPR036188">
    <property type="entry name" value="FAD/NAD-bd_sf"/>
</dbReference>
<dbReference type="InterPro" id="IPR006222">
    <property type="entry name" value="GCVT_N"/>
</dbReference>
<dbReference type="InterPro" id="IPR027266">
    <property type="entry name" value="TrmE/GcvT-like"/>
</dbReference>
<feature type="domain" description="FAD dependent oxidoreductase" evidence="2">
    <location>
        <begin position="7"/>
        <end position="368"/>
    </location>
</feature>
<dbReference type="SUPFAM" id="SSF103025">
    <property type="entry name" value="Folate-binding domain"/>
    <property type="match status" value="1"/>
</dbReference>
<protein>
    <submittedName>
        <fullName evidence="6">Unannotated protein</fullName>
    </submittedName>
</protein>
<feature type="domain" description="FAD dependent oxidoreductase central" evidence="5">
    <location>
        <begin position="372"/>
        <end position="425"/>
    </location>
</feature>
<dbReference type="GO" id="GO:0005739">
    <property type="term" value="C:mitochondrion"/>
    <property type="evidence" value="ECO:0007669"/>
    <property type="project" value="TreeGrafter"/>
</dbReference>
<dbReference type="Gene3D" id="3.30.1360.120">
    <property type="entry name" value="Probable tRNA modification gtpase trme, domain 1"/>
    <property type="match status" value="1"/>
</dbReference>
<dbReference type="PANTHER" id="PTHR43757:SF2">
    <property type="entry name" value="AMINOMETHYLTRANSFERASE, MITOCHONDRIAL"/>
    <property type="match status" value="1"/>
</dbReference>
<comment type="similarity">
    <text evidence="1">Belongs to the GcvT family.</text>
</comment>
<dbReference type="InterPro" id="IPR032503">
    <property type="entry name" value="FAO_M"/>
</dbReference>
<dbReference type="Gene3D" id="2.40.30.110">
    <property type="entry name" value="Aminomethyltransferase beta-barrel domains"/>
    <property type="match status" value="1"/>
</dbReference>
<dbReference type="Pfam" id="PF01266">
    <property type="entry name" value="DAO"/>
    <property type="match status" value="1"/>
</dbReference>
<organism evidence="6">
    <name type="scientific">freshwater metagenome</name>
    <dbReference type="NCBI Taxonomy" id="449393"/>
    <lineage>
        <taxon>unclassified sequences</taxon>
        <taxon>metagenomes</taxon>
        <taxon>ecological metagenomes</taxon>
    </lineage>
</organism>
<dbReference type="InterPro" id="IPR006076">
    <property type="entry name" value="FAD-dep_OxRdtase"/>
</dbReference>
<dbReference type="EMBL" id="CAFBLP010000059">
    <property type="protein sequence ID" value="CAB4885444.1"/>
    <property type="molecule type" value="Genomic_DNA"/>
</dbReference>
<evidence type="ECO:0000256" key="1">
    <source>
        <dbReference type="ARBA" id="ARBA00008609"/>
    </source>
</evidence>
<dbReference type="InterPro" id="IPR013977">
    <property type="entry name" value="GcvT_C"/>
</dbReference>
<evidence type="ECO:0000259" key="5">
    <source>
        <dbReference type="Pfam" id="PF16350"/>
    </source>
</evidence>
<proteinExistence type="inferred from homology"/>
<evidence type="ECO:0000259" key="2">
    <source>
        <dbReference type="Pfam" id="PF01266"/>
    </source>
</evidence>
<dbReference type="Pfam" id="PF08669">
    <property type="entry name" value="GCV_T_C"/>
    <property type="match status" value="1"/>
</dbReference>